<accession>A0A2T1CA51</accession>
<dbReference type="Proteomes" id="UP000238762">
    <property type="component" value="Unassembled WGS sequence"/>
</dbReference>
<dbReference type="InterPro" id="IPR051319">
    <property type="entry name" value="Oligoribo/pAp-PDE_c-di-AMP_PDE"/>
</dbReference>
<comment type="caution">
    <text evidence="2">The sequence shown here is derived from an EMBL/GenBank/DDBJ whole genome shotgun (WGS) entry which is preliminary data.</text>
</comment>
<dbReference type="EMBL" id="PVWJ01000002">
    <property type="protein sequence ID" value="PSB05155.1"/>
    <property type="molecule type" value="Genomic_DNA"/>
</dbReference>
<protein>
    <submittedName>
        <fullName evidence="2">Exopolyphosphatase-like protein</fullName>
    </submittedName>
</protein>
<reference evidence="2 3" key="2">
    <citation type="submission" date="2018-03" db="EMBL/GenBank/DDBJ databases">
        <title>The ancient ancestry and fast evolution of plastids.</title>
        <authorList>
            <person name="Moore K.R."/>
            <person name="Magnabosco C."/>
            <person name="Momper L."/>
            <person name="Gold D.A."/>
            <person name="Bosak T."/>
            <person name="Fournier G.P."/>
        </authorList>
    </citation>
    <scope>NUCLEOTIDE SEQUENCE [LARGE SCALE GENOMIC DNA]</scope>
    <source>
        <strain evidence="2 3">CCAP 1448/3</strain>
    </source>
</reference>
<dbReference type="Pfam" id="PF01368">
    <property type="entry name" value="DHH"/>
    <property type="match status" value="1"/>
</dbReference>
<dbReference type="Gene3D" id="3.90.1640.10">
    <property type="entry name" value="inorganic pyrophosphatase (n-terminal core)"/>
    <property type="match status" value="1"/>
</dbReference>
<evidence type="ECO:0000259" key="1">
    <source>
        <dbReference type="Pfam" id="PF01368"/>
    </source>
</evidence>
<sequence>MNSHSVKTLEVNEVISGSLIQNVVESSNGYPSLETVSTSTRIPEQRVEALREVLEKHRGDRQIVLLQDFPDPDALASAWAYQLIAQQYNIQGDIIYAGAISHQENIALVKLTGLPVKRLNLQNIREKDLQGYQGCVLIDNQGTTCQLMQLVRQAEIPITVVIDHHTLQEDLSPEFLDIRPSTRATATILTQYLQAGLLKLDSSISEHVKCATALTHGIRSDTNRLMQAQEEDFLAAGYLSRYYDAQLLNAVLQTYRSKRVMDVIQRSLTNRIVKNNFSIAGVGYLRYEDRDAIPQAADFLVTEENVHTALVYGIVHDEDEELEVVIGSLRTTKLTLDPDEFIKEAFGQDSHGRFFGGGRMSAGGFEIPLGFLCGFTENAEFAKRKWDIFDTQIKQKLLRLVNPKDNLLSPEEKR</sequence>
<evidence type="ECO:0000313" key="2">
    <source>
        <dbReference type="EMBL" id="PSB05155.1"/>
    </source>
</evidence>
<dbReference type="RefSeq" id="WP_106286700.1">
    <property type="nucleotide sequence ID" value="NZ_CAWNTC010000104.1"/>
</dbReference>
<dbReference type="OrthoDB" id="503176at2"/>
<dbReference type="SUPFAM" id="SSF64182">
    <property type="entry name" value="DHH phosphoesterases"/>
    <property type="match status" value="1"/>
</dbReference>
<proteinExistence type="predicted"/>
<gene>
    <name evidence="2" type="ORF">C7B64_00470</name>
</gene>
<feature type="domain" description="DDH" evidence="1">
    <location>
        <begin position="63"/>
        <end position="218"/>
    </location>
</feature>
<dbReference type="PANTHER" id="PTHR47618">
    <property type="entry name" value="BIFUNCTIONAL OLIGORIBONUCLEASE AND PAP PHOSPHATASE NRNA"/>
    <property type="match status" value="1"/>
</dbReference>
<dbReference type="InterPro" id="IPR001667">
    <property type="entry name" value="DDH_dom"/>
</dbReference>
<dbReference type="InterPro" id="IPR038763">
    <property type="entry name" value="DHH_sf"/>
</dbReference>
<reference evidence="2 3" key="1">
    <citation type="submission" date="2018-02" db="EMBL/GenBank/DDBJ databases">
        <authorList>
            <person name="Cohen D.B."/>
            <person name="Kent A.D."/>
        </authorList>
    </citation>
    <scope>NUCLEOTIDE SEQUENCE [LARGE SCALE GENOMIC DNA]</scope>
    <source>
        <strain evidence="2 3">CCAP 1448/3</strain>
    </source>
</reference>
<organism evidence="2 3">
    <name type="scientific">Merismopedia glauca CCAP 1448/3</name>
    <dbReference type="NCBI Taxonomy" id="1296344"/>
    <lineage>
        <taxon>Bacteria</taxon>
        <taxon>Bacillati</taxon>
        <taxon>Cyanobacteriota</taxon>
        <taxon>Cyanophyceae</taxon>
        <taxon>Synechococcales</taxon>
        <taxon>Merismopediaceae</taxon>
        <taxon>Merismopedia</taxon>
    </lineage>
</organism>
<name>A0A2T1CA51_9CYAN</name>
<dbReference type="AlphaFoldDB" id="A0A2T1CA51"/>
<evidence type="ECO:0000313" key="3">
    <source>
        <dbReference type="Proteomes" id="UP000238762"/>
    </source>
</evidence>
<dbReference type="PANTHER" id="PTHR47618:SF1">
    <property type="entry name" value="BIFUNCTIONAL OLIGORIBONUCLEASE AND PAP PHOSPHATASE NRNA"/>
    <property type="match status" value="1"/>
</dbReference>
<keyword evidence="3" id="KW-1185">Reference proteome</keyword>